<dbReference type="RefSeq" id="WP_211360156.1">
    <property type="nucleotide sequence ID" value="NZ_RJKE01000001.1"/>
</dbReference>
<comment type="similarity">
    <text evidence="1">Belongs to the PemK/MazF family.</text>
</comment>
<evidence type="ECO:0000313" key="4">
    <source>
        <dbReference type="EMBL" id="ROO90574.1"/>
    </source>
</evidence>
<reference evidence="4 5" key="1">
    <citation type="submission" date="2018-11" db="EMBL/GenBank/DDBJ databases">
        <title>Sequencing the genomes of 1000 actinobacteria strains.</title>
        <authorList>
            <person name="Klenk H.-P."/>
        </authorList>
    </citation>
    <scope>NUCLEOTIDE SEQUENCE [LARGE SCALE GENOMIC DNA]</scope>
    <source>
        <strain evidence="4 5">DSM 44254</strain>
    </source>
</reference>
<comment type="caution">
    <text evidence="4">The sequence shown here is derived from an EMBL/GenBank/DDBJ whole genome shotgun (WGS) entry which is preliminary data.</text>
</comment>
<dbReference type="InterPro" id="IPR003477">
    <property type="entry name" value="PemK-like"/>
</dbReference>
<feature type="transmembrane region" description="Helical" evidence="3">
    <location>
        <begin position="28"/>
        <end position="46"/>
    </location>
</feature>
<keyword evidence="5" id="KW-1185">Reference proteome</keyword>
<name>A0A3N1DAN7_9ACTN</name>
<proteinExistence type="inferred from homology"/>
<dbReference type="Pfam" id="PF02452">
    <property type="entry name" value="PemK_toxin"/>
    <property type="match status" value="1"/>
</dbReference>
<dbReference type="Proteomes" id="UP000272400">
    <property type="component" value="Unassembled WGS sequence"/>
</dbReference>
<dbReference type="EMBL" id="RJKE01000001">
    <property type="protein sequence ID" value="ROO90574.1"/>
    <property type="molecule type" value="Genomic_DNA"/>
</dbReference>
<evidence type="ECO:0000313" key="5">
    <source>
        <dbReference type="Proteomes" id="UP000272400"/>
    </source>
</evidence>
<dbReference type="AlphaFoldDB" id="A0A3N1DAN7"/>
<sequence>MKILRVAMLVVVVLCVVGIIVTGDVSGGLTSLFLLLFLVGLVYAVVEKVSGTASERRRGHPEPGAEGPRPGQVWWADIPYEDSRASKDRPCLVLDVTGRRVTALKITSKDRSGRADCLRLPAGIIDDPTGANRDSWLELREQRTFDAGRMRRHAGAVPARIWSRVRRVHPA</sequence>
<dbReference type="SUPFAM" id="SSF50118">
    <property type="entry name" value="Cell growth inhibitor/plasmid maintenance toxic component"/>
    <property type="match status" value="1"/>
</dbReference>
<accession>A0A3N1DAN7</accession>
<protein>
    <submittedName>
        <fullName evidence="4">PemK-like, MazF-like toxin of type II toxin-antitoxin system</fullName>
    </submittedName>
</protein>
<dbReference type="InterPro" id="IPR011067">
    <property type="entry name" value="Plasmid_toxin/cell-grow_inhib"/>
</dbReference>
<dbReference type="Gene3D" id="2.30.30.110">
    <property type="match status" value="1"/>
</dbReference>
<keyword evidence="2" id="KW-1277">Toxin-antitoxin system</keyword>
<keyword evidence="3" id="KW-0472">Membrane</keyword>
<keyword evidence="3" id="KW-1133">Transmembrane helix</keyword>
<gene>
    <name evidence="4" type="ORF">EDD29_8305</name>
</gene>
<keyword evidence="3" id="KW-0812">Transmembrane</keyword>
<evidence type="ECO:0000256" key="3">
    <source>
        <dbReference type="SAM" id="Phobius"/>
    </source>
</evidence>
<dbReference type="GO" id="GO:0003677">
    <property type="term" value="F:DNA binding"/>
    <property type="evidence" value="ECO:0007669"/>
    <property type="project" value="InterPro"/>
</dbReference>
<organism evidence="4 5">
    <name type="scientific">Actinocorallia herbida</name>
    <dbReference type="NCBI Taxonomy" id="58109"/>
    <lineage>
        <taxon>Bacteria</taxon>
        <taxon>Bacillati</taxon>
        <taxon>Actinomycetota</taxon>
        <taxon>Actinomycetes</taxon>
        <taxon>Streptosporangiales</taxon>
        <taxon>Thermomonosporaceae</taxon>
        <taxon>Actinocorallia</taxon>
    </lineage>
</organism>
<evidence type="ECO:0000256" key="1">
    <source>
        <dbReference type="ARBA" id="ARBA00007521"/>
    </source>
</evidence>
<evidence type="ECO:0000256" key="2">
    <source>
        <dbReference type="ARBA" id="ARBA00022649"/>
    </source>
</evidence>